<evidence type="ECO:0000313" key="6">
    <source>
        <dbReference type="Proteomes" id="UP000762676"/>
    </source>
</evidence>
<dbReference type="PROSITE" id="PS50033">
    <property type="entry name" value="UBX"/>
    <property type="match status" value="1"/>
</dbReference>
<dbReference type="GO" id="GO:0031146">
    <property type="term" value="P:SCF-dependent proteasomal ubiquitin-dependent protein catabolic process"/>
    <property type="evidence" value="ECO:0007669"/>
    <property type="project" value="TreeGrafter"/>
</dbReference>
<keyword evidence="1" id="KW-0175">Coiled coil</keyword>
<dbReference type="SMART" id="SM00166">
    <property type="entry name" value="UBX"/>
    <property type="match status" value="1"/>
</dbReference>
<dbReference type="Proteomes" id="UP000762676">
    <property type="component" value="Unassembled WGS sequence"/>
</dbReference>
<evidence type="ECO:0000256" key="1">
    <source>
        <dbReference type="SAM" id="Coils"/>
    </source>
</evidence>
<dbReference type="Gene3D" id="3.80.10.10">
    <property type="entry name" value="Ribonuclease Inhibitor"/>
    <property type="match status" value="3"/>
</dbReference>
<dbReference type="Pfam" id="PF13516">
    <property type="entry name" value="LRR_6"/>
    <property type="match status" value="1"/>
</dbReference>
<dbReference type="InterPro" id="IPR001012">
    <property type="entry name" value="UBX_dom"/>
</dbReference>
<evidence type="ECO:0000259" key="3">
    <source>
        <dbReference type="PROSITE" id="PS50030"/>
    </source>
</evidence>
<name>A0AAV4I4B3_9GAST</name>
<protein>
    <submittedName>
        <fullName evidence="5">F-box/LRR-repeat protein 13</fullName>
    </submittedName>
</protein>
<dbReference type="SUPFAM" id="SSF52058">
    <property type="entry name" value="L domain-like"/>
    <property type="match status" value="1"/>
</dbReference>
<reference evidence="5 6" key="1">
    <citation type="journal article" date="2021" name="Elife">
        <title>Chloroplast acquisition without the gene transfer in kleptoplastic sea slugs, Plakobranchus ocellatus.</title>
        <authorList>
            <person name="Maeda T."/>
            <person name="Takahashi S."/>
            <person name="Yoshida T."/>
            <person name="Shimamura S."/>
            <person name="Takaki Y."/>
            <person name="Nagai Y."/>
            <person name="Toyoda A."/>
            <person name="Suzuki Y."/>
            <person name="Arimoto A."/>
            <person name="Ishii H."/>
            <person name="Satoh N."/>
            <person name="Nishiyama T."/>
            <person name="Hasebe M."/>
            <person name="Maruyama T."/>
            <person name="Minagawa J."/>
            <person name="Obokata J."/>
            <person name="Shigenobu S."/>
        </authorList>
    </citation>
    <scope>NUCLEOTIDE SEQUENCE [LARGE SCALE GENOMIC DNA]</scope>
</reference>
<dbReference type="PANTHER" id="PTHR13318">
    <property type="entry name" value="PARTNER OF PAIRED, ISOFORM B-RELATED"/>
    <property type="match status" value="1"/>
</dbReference>
<dbReference type="PROSITE" id="PS50030">
    <property type="entry name" value="UBA"/>
    <property type="match status" value="1"/>
</dbReference>
<comment type="caution">
    <text evidence="5">The sequence shown here is derived from an EMBL/GenBank/DDBJ whole genome shotgun (WGS) entry which is preliminary data.</text>
</comment>
<dbReference type="Gene3D" id="3.10.20.90">
    <property type="entry name" value="Phosphatidylinositol 3-kinase Catalytic Subunit, Chain A, domain 1"/>
    <property type="match status" value="1"/>
</dbReference>
<feature type="region of interest" description="Disordered" evidence="2">
    <location>
        <begin position="309"/>
        <end position="343"/>
    </location>
</feature>
<sequence>MHEVLYLESLQLDDLISTLMSMGFEFNDCQEAVTNGKLTVQAAIDWILSGKPGNVVQPSLKLNRGQASGPLQSSSSNPFVAANVDGLTGNATSDSTASTLETGVDVSPDIIISRSHMSEKQQQIKLDFEEKERQEVKRKVYEEKLKKKKDKERILKEIQEDREKLRLTKQAKFEVPSEKTAAATTTKLEQTSPQATVKAASDTTNIQVRLPNGHMFRQNFSSSATLNTVWDAVYNILKTSMNAHSGFIQPFPRREFTKEEMGDTLQSLGLVPSGSLVLKKKDVQQATASATEAENVPALGIPQAVDMRQQAGGGIRQEADDEEQMQDDDDEEEEDQHQWGRGFMVGDRLRDEREEPMDDAADQGFNPLDAIPGLGHHPILGHQQNIEENQHAFEGFGNRLIPEGVPGEDAHLNRTAAEMAAEAAAHRFAQNPQDPANVAAVRPSTSSERQHHPLYTTSSLQNLSMCILARCLADPSRPFLSLSGLPEEIIQRFLKHLMKERLLRPKVLQLMPCYLLKLILDYYPYATNEMLHTARMFTHLHTLSLRFCTLITDFGLYNIKGMTSLKVLNLSGCSQITNYCLSYFPAQSVLQSLILEGTGVTDAGVMEFAEAGACPQLVHLDLSKTSVSQDIFPTLKGYKKLRSLFLKQCKVSGLAGIECVQSLETLDLSETLIVTDSVLCLTRLPCLSSVSLKGTHFVQGDMALSYLKDLKITALLLPGRITTTDMGMSYISGFSLSALDLTNYTNVGDAGIVHIGKIKSLKKLLLTNTKISDEGIHHLQGLVNLEVLYLDKTHVSDACADVISRLKSLCELSLSTTSITSEFVKQGALNHCINLTKLNLSRTIIEDKGIVFLKLPRLQLLNLDGTQVHPYTAPEIQKNCPNLKSVTIVNLSSLSEDEVEEI</sequence>
<organism evidence="5 6">
    <name type="scientific">Elysia marginata</name>
    <dbReference type="NCBI Taxonomy" id="1093978"/>
    <lineage>
        <taxon>Eukaryota</taxon>
        <taxon>Metazoa</taxon>
        <taxon>Spiralia</taxon>
        <taxon>Lophotrochozoa</taxon>
        <taxon>Mollusca</taxon>
        <taxon>Gastropoda</taxon>
        <taxon>Heterobranchia</taxon>
        <taxon>Euthyneura</taxon>
        <taxon>Panpulmonata</taxon>
        <taxon>Sacoglossa</taxon>
        <taxon>Placobranchoidea</taxon>
        <taxon>Plakobranchidae</taxon>
        <taxon>Elysia</taxon>
    </lineage>
</organism>
<dbReference type="InterPro" id="IPR015940">
    <property type="entry name" value="UBA"/>
</dbReference>
<dbReference type="InterPro" id="IPR032675">
    <property type="entry name" value="LRR_dom_sf"/>
</dbReference>
<dbReference type="SUPFAM" id="SSF46934">
    <property type="entry name" value="UBA-like"/>
    <property type="match status" value="1"/>
</dbReference>
<accession>A0AAV4I4B3</accession>
<dbReference type="Gene3D" id="1.10.8.10">
    <property type="entry name" value="DNA helicase RuvA subunit, C-terminal domain"/>
    <property type="match status" value="1"/>
</dbReference>
<dbReference type="InterPro" id="IPR001611">
    <property type="entry name" value="Leu-rich_rpt"/>
</dbReference>
<dbReference type="GO" id="GO:0019005">
    <property type="term" value="C:SCF ubiquitin ligase complex"/>
    <property type="evidence" value="ECO:0007669"/>
    <property type="project" value="TreeGrafter"/>
</dbReference>
<dbReference type="EMBL" id="BMAT01005992">
    <property type="protein sequence ID" value="GFS03837.1"/>
    <property type="molecule type" value="Genomic_DNA"/>
</dbReference>
<dbReference type="Pfam" id="PF00789">
    <property type="entry name" value="UBX"/>
    <property type="match status" value="1"/>
</dbReference>
<dbReference type="SMART" id="SM00367">
    <property type="entry name" value="LRR_CC"/>
    <property type="match status" value="4"/>
</dbReference>
<feature type="compositionally biased region" description="Acidic residues" evidence="2">
    <location>
        <begin position="319"/>
        <end position="335"/>
    </location>
</feature>
<dbReference type="PANTHER" id="PTHR13318:SF162">
    <property type="entry name" value="LEUCINE-RICH REPEAT FAMILY PROTEIN"/>
    <property type="match status" value="1"/>
</dbReference>
<evidence type="ECO:0000313" key="5">
    <source>
        <dbReference type="EMBL" id="GFS03837.1"/>
    </source>
</evidence>
<dbReference type="SUPFAM" id="SSF54236">
    <property type="entry name" value="Ubiquitin-like"/>
    <property type="match status" value="1"/>
</dbReference>
<feature type="domain" description="UBA" evidence="3">
    <location>
        <begin position="11"/>
        <end position="50"/>
    </location>
</feature>
<dbReference type="AlphaFoldDB" id="A0AAV4I4B3"/>
<dbReference type="InterPro" id="IPR029071">
    <property type="entry name" value="Ubiquitin-like_domsf"/>
</dbReference>
<dbReference type="InterPro" id="IPR009060">
    <property type="entry name" value="UBA-like_sf"/>
</dbReference>
<feature type="domain" description="UBX" evidence="4">
    <location>
        <begin position="199"/>
        <end position="278"/>
    </location>
</feature>
<evidence type="ECO:0000259" key="4">
    <source>
        <dbReference type="PROSITE" id="PS50033"/>
    </source>
</evidence>
<gene>
    <name evidence="5" type="ORF">ElyMa_002897100</name>
</gene>
<keyword evidence="6" id="KW-1185">Reference proteome</keyword>
<evidence type="ECO:0000256" key="2">
    <source>
        <dbReference type="SAM" id="MobiDB-lite"/>
    </source>
</evidence>
<dbReference type="InterPro" id="IPR006553">
    <property type="entry name" value="Leu-rich_rpt_Cys-con_subtyp"/>
</dbReference>
<feature type="coiled-coil region" evidence="1">
    <location>
        <begin position="119"/>
        <end position="171"/>
    </location>
</feature>
<dbReference type="CDD" id="cd01767">
    <property type="entry name" value="UBX"/>
    <property type="match status" value="1"/>
</dbReference>
<proteinExistence type="predicted"/>